<proteinExistence type="predicted"/>
<protein>
    <submittedName>
        <fullName evidence="1">Uncharacterized protein</fullName>
    </submittedName>
</protein>
<accession>A0ABS6PED6</accession>
<comment type="caution">
    <text evidence="1">The sequence shown here is derived from an EMBL/GenBank/DDBJ whole genome shotgun (WGS) entry which is preliminary data.</text>
</comment>
<organism evidence="1 2">
    <name type="scientific">Pseudomonas ekonensis</name>
    <dbReference type="NCBI Taxonomy" id="2842353"/>
    <lineage>
        <taxon>Bacteria</taxon>
        <taxon>Pseudomonadati</taxon>
        <taxon>Pseudomonadota</taxon>
        <taxon>Gammaproteobacteria</taxon>
        <taxon>Pseudomonadales</taxon>
        <taxon>Pseudomonadaceae</taxon>
        <taxon>Pseudomonas</taxon>
    </lineage>
</organism>
<keyword evidence="2" id="KW-1185">Reference proteome</keyword>
<sequence>MKLKFYHQPGGTYPVVGQRFHAVAEVVSTDEEASRYELYVCSVLSAIAQIPKDCDRLLTAIESVETGEQESVSDGGNDVLLNIDASAVQVDILVNDDWVGQPEGRFTLQEWRKVLEGWKYLLELPKGSAQVVMVELP</sequence>
<dbReference type="EMBL" id="JAHSTS010000001">
    <property type="protein sequence ID" value="MBV4458840.1"/>
    <property type="molecule type" value="Genomic_DNA"/>
</dbReference>
<reference evidence="1 2" key="1">
    <citation type="submission" date="2021-06" db="EMBL/GenBank/DDBJ databases">
        <title>Updating the genus Pseudomonas: Description of 43 new species and partition of the Pseudomonas putida group.</title>
        <authorList>
            <person name="Girard L."/>
            <person name="Lood C."/>
            <person name="Vandamme P."/>
            <person name="Rokni-Zadeh H."/>
            <person name="Van Noort V."/>
            <person name="Hofte M."/>
            <person name="Lavigne R."/>
            <person name="De Mot R."/>
        </authorList>
    </citation>
    <scope>NUCLEOTIDE SEQUENCE [LARGE SCALE GENOMIC DNA]</scope>
    <source>
        <strain evidence="1 2">COR58</strain>
    </source>
</reference>
<evidence type="ECO:0000313" key="1">
    <source>
        <dbReference type="EMBL" id="MBV4458840.1"/>
    </source>
</evidence>
<dbReference type="RefSeq" id="WP_217892410.1">
    <property type="nucleotide sequence ID" value="NZ_JAHSTS010000001.1"/>
</dbReference>
<name>A0ABS6PED6_9PSED</name>
<evidence type="ECO:0000313" key="2">
    <source>
        <dbReference type="Proteomes" id="UP000765224"/>
    </source>
</evidence>
<dbReference type="Proteomes" id="UP000765224">
    <property type="component" value="Unassembled WGS sequence"/>
</dbReference>
<gene>
    <name evidence="1" type="ORF">KVG96_12840</name>
</gene>